<evidence type="ECO:0000313" key="2">
    <source>
        <dbReference type="EMBL" id="GBO19641.1"/>
    </source>
</evidence>
<name>A0A4Y2V539_ARAVE</name>
<keyword evidence="3" id="KW-1185">Reference proteome</keyword>
<reference evidence="2 3" key="1">
    <citation type="journal article" date="2019" name="Sci. Rep.">
        <title>Orb-weaving spider Araneus ventricosus genome elucidates the spidroin gene catalogue.</title>
        <authorList>
            <person name="Kono N."/>
            <person name="Nakamura H."/>
            <person name="Ohtoshi R."/>
            <person name="Moran D.A.P."/>
            <person name="Shinohara A."/>
            <person name="Yoshida Y."/>
            <person name="Fujiwara M."/>
            <person name="Mori M."/>
            <person name="Tomita M."/>
            <person name="Arakawa K."/>
        </authorList>
    </citation>
    <scope>NUCLEOTIDE SEQUENCE [LARGE SCALE GENOMIC DNA]</scope>
</reference>
<comment type="caution">
    <text evidence="2">The sequence shown here is derived from an EMBL/GenBank/DDBJ whole genome shotgun (WGS) entry which is preliminary data.</text>
</comment>
<dbReference type="EMBL" id="BGPR01043109">
    <property type="protein sequence ID" value="GBO19641.1"/>
    <property type="molecule type" value="Genomic_DNA"/>
</dbReference>
<dbReference type="AlphaFoldDB" id="A0A4Y2V539"/>
<organism evidence="2 3">
    <name type="scientific">Araneus ventricosus</name>
    <name type="common">Orbweaver spider</name>
    <name type="synonym">Epeira ventricosa</name>
    <dbReference type="NCBI Taxonomy" id="182803"/>
    <lineage>
        <taxon>Eukaryota</taxon>
        <taxon>Metazoa</taxon>
        <taxon>Ecdysozoa</taxon>
        <taxon>Arthropoda</taxon>
        <taxon>Chelicerata</taxon>
        <taxon>Arachnida</taxon>
        <taxon>Araneae</taxon>
        <taxon>Araneomorphae</taxon>
        <taxon>Entelegynae</taxon>
        <taxon>Araneoidea</taxon>
        <taxon>Araneidae</taxon>
        <taxon>Araneus</taxon>
    </lineage>
</organism>
<gene>
    <name evidence="2" type="ORF">AVEN_129841_1</name>
</gene>
<dbReference type="Proteomes" id="UP000499080">
    <property type="component" value="Unassembled WGS sequence"/>
</dbReference>
<protein>
    <submittedName>
        <fullName evidence="2">Uncharacterized protein</fullName>
    </submittedName>
</protein>
<feature type="region of interest" description="Disordered" evidence="1">
    <location>
        <begin position="1"/>
        <end position="39"/>
    </location>
</feature>
<evidence type="ECO:0000256" key="1">
    <source>
        <dbReference type="SAM" id="MobiDB-lite"/>
    </source>
</evidence>
<evidence type="ECO:0000313" key="3">
    <source>
        <dbReference type="Proteomes" id="UP000499080"/>
    </source>
</evidence>
<sequence>MTRTTPELEPSSPDFRTTPVGGHMNFSDAKEGEGNECSTVRQDKLPMEEIVPILNHPAPMTWKLKAADPATRDFYGQYVSPGGLCFRKENCEEKERDCT</sequence>
<accession>A0A4Y2V539</accession>
<proteinExistence type="predicted"/>